<dbReference type="SUPFAM" id="SSF52833">
    <property type="entry name" value="Thioredoxin-like"/>
    <property type="match status" value="1"/>
</dbReference>
<dbReference type="Proteomes" id="UP000315217">
    <property type="component" value="Unassembled WGS sequence"/>
</dbReference>
<dbReference type="InterPro" id="IPR036249">
    <property type="entry name" value="Thioredoxin-like_sf"/>
</dbReference>
<proteinExistence type="predicted"/>
<dbReference type="PANTHER" id="PTHR42899:SF1">
    <property type="entry name" value="SPERMATOGENESIS-ASSOCIATED PROTEIN 20"/>
    <property type="match status" value="1"/>
</dbReference>
<protein>
    <submittedName>
        <fullName evidence="2">Thioredoxin domain-containing protein</fullName>
    </submittedName>
</protein>
<dbReference type="InterPro" id="IPR008928">
    <property type="entry name" value="6-hairpin_glycosidase_sf"/>
</dbReference>
<dbReference type="EMBL" id="VBAI01000288">
    <property type="protein sequence ID" value="TMJ07082.1"/>
    <property type="molecule type" value="Genomic_DNA"/>
</dbReference>
<dbReference type="InterPro" id="IPR004879">
    <property type="entry name" value="Ssp411-like_TRX"/>
</dbReference>
<dbReference type="AlphaFoldDB" id="A0A537LGK8"/>
<dbReference type="Gene3D" id="3.40.30.10">
    <property type="entry name" value="Glutaredoxin"/>
    <property type="match status" value="1"/>
</dbReference>
<dbReference type="Gene3D" id="1.50.10.20">
    <property type="match status" value="1"/>
</dbReference>
<evidence type="ECO:0000313" key="3">
    <source>
        <dbReference type="Proteomes" id="UP000315217"/>
    </source>
</evidence>
<evidence type="ECO:0000259" key="1">
    <source>
        <dbReference type="Pfam" id="PF03190"/>
    </source>
</evidence>
<dbReference type="SUPFAM" id="SSF48208">
    <property type="entry name" value="Six-hairpin glycosidases"/>
    <property type="match status" value="2"/>
</dbReference>
<sequence>RVMSENRLANEPSAYLRSAAHQPVQWYAWSAEAFERAKREDKPILLDIGAVWCHWCHVLDHESYDDPAVAAIVNEHFVAVKVDRDERPDLDARYQQAVTAISGQGGWPLTGFLTPDGKVFFGGTYFPPVDAFGRPSFKRVLLSVAQYYRESREEAQDAAAQLHRQLAAREGSGHPGTLDPSLLAAGIDSIRQAFDPTNGGFGDAPKFPHPSTIDLLLRRYARTHEDALLEMVLRTLVHTARGGMHDQLGGGFHRYATDARWIVPHFEKMLYDNAGLLANYAHAFQASGPAYLAEVARDTAEFMAAVLYDDARGGFYGSQDADITPGDDGSYFTWAIDEARAVLSDDEFSVLAEHYHLQGRGEMHNDPARHVLYVDRDPDVVAAVLHRDVADVRRLLSSGREKLIAARGKRQMPYVDHACYANWNGLAITAFLDASVILGESRYRNLALRALDRFIEEGYRPESGFAHRLGTDPSSGVRTLDDQVQMADALLHAFQLTGDGRYLRLARQTVDLMLRDYWNHNGFLDVPRQAVGPGLDSPHVPVQDAPTPAANAVAAAVLLRLSRILGVDSYRSVAERLLSELVPALAPHGLFASTLLIALDDLLHEPAHVTIVGPLTDPRTRALHEAALRVFRPDKIVSLHADGDHSIPFPEAVQAMVASAAEPTAFVCAGTACAPPTSEPTALTATITTFGLS</sequence>
<dbReference type="PIRSF" id="PIRSF006402">
    <property type="entry name" value="UCP006402_thioredoxin"/>
    <property type="match status" value="1"/>
</dbReference>
<dbReference type="Gene3D" id="1.50.10.10">
    <property type="match status" value="1"/>
</dbReference>
<dbReference type="CDD" id="cd02955">
    <property type="entry name" value="SSP411"/>
    <property type="match status" value="1"/>
</dbReference>
<evidence type="ECO:0000313" key="2">
    <source>
        <dbReference type="EMBL" id="TMJ07082.1"/>
    </source>
</evidence>
<feature type="domain" description="Spermatogenesis-associated protein 20-like TRX" evidence="1">
    <location>
        <begin position="5"/>
        <end position="166"/>
    </location>
</feature>
<gene>
    <name evidence="2" type="ORF">E6G98_13860</name>
</gene>
<dbReference type="GO" id="GO:0005975">
    <property type="term" value="P:carbohydrate metabolic process"/>
    <property type="evidence" value="ECO:0007669"/>
    <property type="project" value="InterPro"/>
</dbReference>
<dbReference type="PANTHER" id="PTHR42899">
    <property type="entry name" value="SPERMATOGENESIS-ASSOCIATED PROTEIN 20"/>
    <property type="match status" value="1"/>
</dbReference>
<feature type="non-terminal residue" evidence="2">
    <location>
        <position position="1"/>
    </location>
</feature>
<organism evidence="2 3">
    <name type="scientific">Candidatus Segetimicrobium genomatis</name>
    <dbReference type="NCBI Taxonomy" id="2569760"/>
    <lineage>
        <taxon>Bacteria</taxon>
        <taxon>Bacillati</taxon>
        <taxon>Candidatus Sysuimicrobiota</taxon>
        <taxon>Candidatus Sysuimicrobiia</taxon>
        <taxon>Candidatus Sysuimicrobiales</taxon>
        <taxon>Candidatus Segetimicrobiaceae</taxon>
        <taxon>Candidatus Segetimicrobium</taxon>
    </lineage>
</organism>
<reference evidence="2 3" key="1">
    <citation type="journal article" date="2019" name="Nat. Microbiol.">
        <title>Mediterranean grassland soil C-N compound turnover is dependent on rainfall and depth, and is mediated by genomically divergent microorganisms.</title>
        <authorList>
            <person name="Diamond S."/>
            <person name="Andeer P.F."/>
            <person name="Li Z."/>
            <person name="Crits-Christoph A."/>
            <person name="Burstein D."/>
            <person name="Anantharaman K."/>
            <person name="Lane K.R."/>
            <person name="Thomas B.C."/>
            <person name="Pan C."/>
            <person name="Northen T.R."/>
            <person name="Banfield J.F."/>
        </authorList>
    </citation>
    <scope>NUCLEOTIDE SEQUENCE [LARGE SCALE GENOMIC DNA]</scope>
    <source>
        <strain evidence="2">NP_1</strain>
    </source>
</reference>
<dbReference type="InterPro" id="IPR012341">
    <property type="entry name" value="6hp_glycosidase-like_sf"/>
</dbReference>
<comment type="caution">
    <text evidence="2">The sequence shown here is derived from an EMBL/GenBank/DDBJ whole genome shotgun (WGS) entry which is preliminary data.</text>
</comment>
<accession>A0A537LGK8</accession>
<dbReference type="InterPro" id="IPR024705">
    <property type="entry name" value="Ssp411"/>
</dbReference>
<dbReference type="Pfam" id="PF03190">
    <property type="entry name" value="Thioredox_DsbH"/>
    <property type="match status" value="1"/>
</dbReference>
<name>A0A537LGK8_9BACT</name>